<dbReference type="InterPro" id="IPR002150">
    <property type="entry name" value="Ribosomal_bL31"/>
</dbReference>
<dbReference type="AlphaFoldDB" id="A0A1I5X2W4"/>
<proteinExistence type="inferred from homology"/>
<evidence type="ECO:0000256" key="5">
    <source>
        <dbReference type="HAMAP-Rule" id="MF_00502"/>
    </source>
</evidence>
<dbReference type="Proteomes" id="UP000199306">
    <property type="component" value="Unassembled WGS sequence"/>
</dbReference>
<evidence type="ECO:0000256" key="2">
    <source>
        <dbReference type="ARBA" id="ARBA00011838"/>
    </source>
</evidence>
<dbReference type="InterPro" id="IPR034704">
    <property type="entry name" value="Ribosomal_bL28/bL31-like_sf"/>
</dbReference>
<protein>
    <recommendedName>
        <fullName evidence="5">Large ribosomal subunit protein bL31B</fullName>
    </recommendedName>
</protein>
<dbReference type="PANTHER" id="PTHR33280:SF1">
    <property type="entry name" value="LARGE RIBOSOMAL SUBUNIT PROTEIN BL31C"/>
    <property type="match status" value="1"/>
</dbReference>
<dbReference type="GO" id="GO:0006412">
    <property type="term" value="P:translation"/>
    <property type="evidence" value="ECO:0007669"/>
    <property type="project" value="UniProtKB-UniRule"/>
</dbReference>
<dbReference type="GO" id="GO:1990904">
    <property type="term" value="C:ribonucleoprotein complex"/>
    <property type="evidence" value="ECO:0007669"/>
    <property type="project" value="UniProtKB-KW"/>
</dbReference>
<evidence type="ECO:0000256" key="4">
    <source>
        <dbReference type="ARBA" id="ARBA00023274"/>
    </source>
</evidence>
<dbReference type="NCBIfam" id="TIGR00105">
    <property type="entry name" value="L31"/>
    <property type="match status" value="1"/>
</dbReference>
<dbReference type="Gene3D" id="4.10.830.30">
    <property type="entry name" value="Ribosomal protein L31"/>
    <property type="match status" value="1"/>
</dbReference>
<accession>A0A1I5X2W4</accession>
<sequence>MFFLTRDGGESSHSENIVMKKDIHPEYKDVVFHDLSADYKFLTRSCVKTTETTEFEGATYPVFKIEVSSQSHPFYTGKNVLLDTAGRVDKFYKRFGAKK</sequence>
<dbReference type="InterPro" id="IPR042105">
    <property type="entry name" value="Ribosomal_bL31_sf"/>
</dbReference>
<dbReference type="PRINTS" id="PR01249">
    <property type="entry name" value="RIBOSOMALL31"/>
</dbReference>
<keyword evidence="4 5" id="KW-0687">Ribonucleoprotein</keyword>
<dbReference type="PANTHER" id="PTHR33280">
    <property type="entry name" value="50S RIBOSOMAL PROTEIN L31, CHLOROPLASTIC"/>
    <property type="match status" value="1"/>
</dbReference>
<keyword evidence="3 5" id="KW-0689">Ribosomal protein</keyword>
<dbReference type="EMBL" id="FOXH01000013">
    <property type="protein sequence ID" value="SFQ26299.1"/>
    <property type="molecule type" value="Genomic_DNA"/>
</dbReference>
<evidence type="ECO:0000313" key="7">
    <source>
        <dbReference type="Proteomes" id="UP000199306"/>
    </source>
</evidence>
<dbReference type="InterPro" id="IPR027493">
    <property type="entry name" value="Ribosomal_bL31_B"/>
</dbReference>
<comment type="similarity">
    <text evidence="1 5">Belongs to the bacterial ribosomal protein bL31 family. Type B subfamily.</text>
</comment>
<reference evidence="6 7" key="1">
    <citation type="submission" date="2016-10" db="EMBL/GenBank/DDBJ databases">
        <authorList>
            <person name="de Groot N.N."/>
        </authorList>
    </citation>
    <scope>NUCLEOTIDE SEQUENCE [LARGE SCALE GENOMIC DNA]</scope>
    <source>
        <strain evidence="7">E92,LMG 26720,CCM 7988</strain>
    </source>
</reference>
<dbReference type="HAMAP" id="MF_00502">
    <property type="entry name" value="Ribosomal_bL31_2"/>
    <property type="match status" value="1"/>
</dbReference>
<keyword evidence="7" id="KW-1185">Reference proteome</keyword>
<evidence type="ECO:0000256" key="3">
    <source>
        <dbReference type="ARBA" id="ARBA00022980"/>
    </source>
</evidence>
<evidence type="ECO:0000256" key="1">
    <source>
        <dbReference type="ARBA" id="ARBA00008196"/>
    </source>
</evidence>
<dbReference type="SUPFAM" id="SSF143800">
    <property type="entry name" value="L28p-like"/>
    <property type="match status" value="1"/>
</dbReference>
<dbReference type="STRING" id="1079859.SAMN04515674_113101"/>
<dbReference type="Pfam" id="PF01197">
    <property type="entry name" value="Ribosomal_L31"/>
    <property type="match status" value="1"/>
</dbReference>
<dbReference type="PROSITE" id="PS01143">
    <property type="entry name" value="RIBOSOMAL_L31"/>
    <property type="match status" value="1"/>
</dbReference>
<dbReference type="NCBIfam" id="NF002462">
    <property type="entry name" value="PRK01678.1"/>
    <property type="match status" value="1"/>
</dbReference>
<organism evidence="6 7">
    <name type="scientific">Pseudarcicella hirudinis</name>
    <dbReference type="NCBI Taxonomy" id="1079859"/>
    <lineage>
        <taxon>Bacteria</taxon>
        <taxon>Pseudomonadati</taxon>
        <taxon>Bacteroidota</taxon>
        <taxon>Cytophagia</taxon>
        <taxon>Cytophagales</taxon>
        <taxon>Flectobacillaceae</taxon>
        <taxon>Pseudarcicella</taxon>
    </lineage>
</organism>
<dbReference type="GO" id="GO:0003735">
    <property type="term" value="F:structural constituent of ribosome"/>
    <property type="evidence" value="ECO:0007669"/>
    <property type="project" value="InterPro"/>
</dbReference>
<comment type="subunit">
    <text evidence="2 5">Part of the 50S ribosomal subunit.</text>
</comment>
<gene>
    <name evidence="5" type="primary">rpmE2</name>
    <name evidence="6" type="ORF">SAMN04515674_113101</name>
</gene>
<name>A0A1I5X2W4_9BACT</name>
<evidence type="ECO:0000313" key="6">
    <source>
        <dbReference type="EMBL" id="SFQ26299.1"/>
    </source>
</evidence>
<dbReference type="GO" id="GO:0005840">
    <property type="term" value="C:ribosome"/>
    <property type="evidence" value="ECO:0007669"/>
    <property type="project" value="UniProtKB-KW"/>
</dbReference>